<dbReference type="InterPro" id="IPR021042">
    <property type="entry name" value="Herpes_UL139_cytomegalovirus"/>
</dbReference>
<dbReference type="Pfam" id="PF12507">
    <property type="entry name" value="HCMV_UL139"/>
    <property type="match status" value="1"/>
</dbReference>
<reference evidence="2" key="1">
    <citation type="submission" date="2018-11" db="EMBL/GenBank/DDBJ databases">
        <authorList>
            <consortium name="Genoscope - CEA"/>
            <person name="William W."/>
        </authorList>
    </citation>
    <scope>NUCLEOTIDE SEQUENCE</scope>
</reference>
<dbReference type="PANTHER" id="PTHR37214:SF2">
    <property type="entry name" value="CYTOMEGALOVIRUS UL139 PROTEIN"/>
    <property type="match status" value="1"/>
</dbReference>
<gene>
    <name evidence="2" type="ORF">BOLC4T23024H</name>
</gene>
<dbReference type="AlphaFoldDB" id="A0A3P6C727"/>
<organism evidence="2">
    <name type="scientific">Brassica oleracea</name>
    <name type="common">Wild cabbage</name>
    <dbReference type="NCBI Taxonomy" id="3712"/>
    <lineage>
        <taxon>Eukaryota</taxon>
        <taxon>Viridiplantae</taxon>
        <taxon>Streptophyta</taxon>
        <taxon>Embryophyta</taxon>
        <taxon>Tracheophyta</taxon>
        <taxon>Spermatophyta</taxon>
        <taxon>Magnoliopsida</taxon>
        <taxon>eudicotyledons</taxon>
        <taxon>Gunneridae</taxon>
        <taxon>Pentapetalae</taxon>
        <taxon>rosids</taxon>
        <taxon>malvids</taxon>
        <taxon>Brassicales</taxon>
        <taxon>Brassicaceae</taxon>
        <taxon>Brassiceae</taxon>
        <taxon>Brassica</taxon>
    </lineage>
</organism>
<evidence type="ECO:0000256" key="1">
    <source>
        <dbReference type="SAM" id="Coils"/>
    </source>
</evidence>
<protein>
    <submittedName>
        <fullName evidence="2">Uncharacterized protein</fullName>
    </submittedName>
</protein>
<keyword evidence="1" id="KW-0175">Coiled coil</keyword>
<accession>A0A3P6C727</accession>
<evidence type="ECO:0000313" key="2">
    <source>
        <dbReference type="EMBL" id="VDD06465.1"/>
    </source>
</evidence>
<dbReference type="EMBL" id="LR031873">
    <property type="protein sequence ID" value="VDD06465.1"/>
    <property type="molecule type" value="Genomic_DNA"/>
</dbReference>
<dbReference type="PANTHER" id="PTHR37214">
    <property type="entry name" value="CYTOMEGALOVIRUS UL139 PROTEIN"/>
    <property type="match status" value="1"/>
</dbReference>
<sequence>MSSGSNGIRDGGSDDCSFFDDDIVKLILQRENHKNPSFFFSRSVCPDDFRVSRLAVDDLHESLLVNAIDFKCVFLDDLHEILMMISINVLIVEFYRTLKSEVEELKELDQEREKYYELKCSEMNEFMQNVERFRSDNRLKVQNPRDQVKELSSTFEEIHNKNNYLRNTN</sequence>
<feature type="coiled-coil region" evidence="1">
    <location>
        <begin position="91"/>
        <end position="118"/>
    </location>
</feature>
<proteinExistence type="predicted"/>
<name>A0A3P6C727_BRAOL</name>